<protein>
    <submittedName>
        <fullName evidence="1">Uncharacterized protein</fullName>
    </submittedName>
</protein>
<dbReference type="RefSeq" id="WP_076161371.1">
    <property type="nucleotide sequence ID" value="NZ_JBEZVB010000159.1"/>
</dbReference>
<dbReference type="Proteomes" id="UP000187486">
    <property type="component" value="Unassembled WGS sequence"/>
</dbReference>
<reference evidence="1 2" key="1">
    <citation type="submission" date="2016-01" db="EMBL/GenBank/DDBJ databases">
        <title>Amycolatopsis coloradensis genome sequencing and assembly.</title>
        <authorList>
            <person name="Mayilraj S."/>
        </authorList>
    </citation>
    <scope>NUCLEOTIDE SEQUENCE [LARGE SCALE GENOMIC DNA]</scope>
    <source>
        <strain evidence="1 2">DSM 44225</strain>
    </source>
</reference>
<dbReference type="OrthoDB" id="9836410at2"/>
<accession>A0A1R0KU93</accession>
<organism evidence="1 2">
    <name type="scientific">Amycolatopsis coloradensis</name>
    <dbReference type="NCBI Taxonomy" id="76021"/>
    <lineage>
        <taxon>Bacteria</taxon>
        <taxon>Bacillati</taxon>
        <taxon>Actinomycetota</taxon>
        <taxon>Actinomycetes</taxon>
        <taxon>Pseudonocardiales</taxon>
        <taxon>Pseudonocardiaceae</taxon>
        <taxon>Amycolatopsis</taxon>
    </lineage>
</organism>
<proteinExistence type="predicted"/>
<evidence type="ECO:0000313" key="2">
    <source>
        <dbReference type="Proteomes" id="UP000187486"/>
    </source>
</evidence>
<keyword evidence="2" id="KW-1185">Reference proteome</keyword>
<dbReference type="AlphaFoldDB" id="A0A1R0KU93"/>
<gene>
    <name evidence="1" type="ORF">BS329_15675</name>
</gene>
<comment type="caution">
    <text evidence="1">The sequence shown here is derived from an EMBL/GenBank/DDBJ whole genome shotgun (WGS) entry which is preliminary data.</text>
</comment>
<dbReference type="EMBL" id="MQUQ01000007">
    <property type="protein sequence ID" value="OLZ51702.1"/>
    <property type="molecule type" value="Genomic_DNA"/>
</dbReference>
<sequence>MPDEDRQFTGRELPILIAAECPVDTDSAAVGQLIAEAVTAVSPPMAASVALTTETVDPPQDPALLADLDVIDPGGRHRASDPRRQLVYALTLHVNSDAASDDTDELITEAYEAIAVQLDAAHQGAVTSAVMPLDPDRYQELTSHALKTFRTRTPRN</sequence>
<name>A0A1R0KU93_9PSEU</name>
<evidence type="ECO:0000313" key="1">
    <source>
        <dbReference type="EMBL" id="OLZ51702.1"/>
    </source>
</evidence>